<evidence type="ECO:0000256" key="1">
    <source>
        <dbReference type="ARBA" id="ARBA00022801"/>
    </source>
</evidence>
<keyword evidence="2 4" id="KW-0442">Lipid degradation</keyword>
<dbReference type="Proteomes" id="UP000605259">
    <property type="component" value="Unassembled WGS sequence"/>
</dbReference>
<dbReference type="PANTHER" id="PTHR14226">
    <property type="entry name" value="NEUROPATHY TARGET ESTERASE/SWISS CHEESE D.MELANOGASTER"/>
    <property type="match status" value="1"/>
</dbReference>
<protein>
    <submittedName>
        <fullName evidence="6">Patatin family protein</fullName>
    </submittedName>
</protein>
<sequence length="283" mass="32789">MKGIGLVLEGGGMRGVYTAGVLQFFMEKELYIPYVIGVSAGACNGSSYISKQKERNKMTNIDYITHPDYISYRRFFQKRELFGMDFLFHDLPMKHVPFNFEAFIHSEQRFVVGTTDCHTGQAVYYDKDELNKDLLTILRASSSLPFVAPMVEFQGKTLLDGGISDPIPLKKSEQDGNKRNIVILTRNEGYVKKKSSMFWVAKQKLKGYEGLADSLYNRYRVYNETVTYMEQKEREGNVFILRPKRKLEVGRVERNPERLEALYNEGYNDAKEQFEPLSEWLNK</sequence>
<dbReference type="InterPro" id="IPR002641">
    <property type="entry name" value="PNPLA_dom"/>
</dbReference>
<keyword evidence="1 4" id="KW-0378">Hydrolase</keyword>
<reference evidence="6" key="2">
    <citation type="submission" date="2020-09" db="EMBL/GenBank/DDBJ databases">
        <authorList>
            <person name="Sun Q."/>
            <person name="Zhou Y."/>
        </authorList>
    </citation>
    <scope>NUCLEOTIDE SEQUENCE</scope>
    <source>
        <strain evidence="6">CGMCC 1.12698</strain>
    </source>
</reference>
<evidence type="ECO:0000256" key="4">
    <source>
        <dbReference type="PROSITE-ProRule" id="PRU01161"/>
    </source>
</evidence>
<feature type="short sequence motif" description="DGA/G" evidence="4">
    <location>
        <begin position="160"/>
        <end position="162"/>
    </location>
</feature>
<organism evidence="6 7">
    <name type="scientific">Priestia taiwanensis</name>
    <dbReference type="NCBI Taxonomy" id="1347902"/>
    <lineage>
        <taxon>Bacteria</taxon>
        <taxon>Bacillati</taxon>
        <taxon>Bacillota</taxon>
        <taxon>Bacilli</taxon>
        <taxon>Bacillales</taxon>
        <taxon>Bacillaceae</taxon>
        <taxon>Priestia</taxon>
    </lineage>
</organism>
<dbReference type="EMBL" id="BMFK01000001">
    <property type="protein sequence ID" value="GGE73515.1"/>
    <property type="molecule type" value="Genomic_DNA"/>
</dbReference>
<name>A0A917ATR6_9BACI</name>
<dbReference type="RefSeq" id="WP_188388589.1">
    <property type="nucleotide sequence ID" value="NZ_BMFK01000001.1"/>
</dbReference>
<dbReference type="SUPFAM" id="SSF52151">
    <property type="entry name" value="FabD/lysophospholipase-like"/>
    <property type="match status" value="1"/>
</dbReference>
<feature type="active site" description="Proton acceptor" evidence="4">
    <location>
        <position position="160"/>
    </location>
</feature>
<dbReference type="InterPro" id="IPR037483">
    <property type="entry name" value="YjjU-like"/>
</dbReference>
<accession>A0A917ATR6</accession>
<evidence type="ECO:0000313" key="6">
    <source>
        <dbReference type="EMBL" id="GGE73515.1"/>
    </source>
</evidence>
<dbReference type="CDD" id="cd07208">
    <property type="entry name" value="Pat_hypo_Ecoli_yjju_like"/>
    <property type="match status" value="1"/>
</dbReference>
<reference evidence="6" key="1">
    <citation type="journal article" date="2014" name="Int. J. Syst. Evol. Microbiol.">
        <title>Complete genome sequence of Corynebacterium casei LMG S-19264T (=DSM 44701T), isolated from a smear-ripened cheese.</title>
        <authorList>
            <consortium name="US DOE Joint Genome Institute (JGI-PGF)"/>
            <person name="Walter F."/>
            <person name="Albersmeier A."/>
            <person name="Kalinowski J."/>
            <person name="Ruckert C."/>
        </authorList>
    </citation>
    <scope>NUCLEOTIDE SEQUENCE</scope>
    <source>
        <strain evidence="6">CGMCC 1.12698</strain>
    </source>
</reference>
<keyword evidence="7" id="KW-1185">Reference proteome</keyword>
<dbReference type="InterPro" id="IPR050301">
    <property type="entry name" value="NTE"/>
</dbReference>
<evidence type="ECO:0000256" key="3">
    <source>
        <dbReference type="ARBA" id="ARBA00023098"/>
    </source>
</evidence>
<gene>
    <name evidence="6" type="ORF">GCM10007140_24240</name>
</gene>
<dbReference type="PROSITE" id="PS51635">
    <property type="entry name" value="PNPLA"/>
    <property type="match status" value="1"/>
</dbReference>
<keyword evidence="3 4" id="KW-0443">Lipid metabolism</keyword>
<dbReference type="Pfam" id="PF01734">
    <property type="entry name" value="Patatin"/>
    <property type="match status" value="1"/>
</dbReference>
<dbReference type="GO" id="GO:0016787">
    <property type="term" value="F:hydrolase activity"/>
    <property type="evidence" value="ECO:0007669"/>
    <property type="project" value="UniProtKB-UniRule"/>
</dbReference>
<evidence type="ECO:0000313" key="7">
    <source>
        <dbReference type="Proteomes" id="UP000605259"/>
    </source>
</evidence>
<dbReference type="GO" id="GO:0016042">
    <property type="term" value="P:lipid catabolic process"/>
    <property type="evidence" value="ECO:0007669"/>
    <property type="project" value="UniProtKB-UniRule"/>
</dbReference>
<evidence type="ECO:0000259" key="5">
    <source>
        <dbReference type="PROSITE" id="PS51635"/>
    </source>
</evidence>
<feature type="domain" description="PNPLA" evidence="5">
    <location>
        <begin position="6"/>
        <end position="173"/>
    </location>
</feature>
<dbReference type="AlphaFoldDB" id="A0A917ATR6"/>
<feature type="short sequence motif" description="GXGXXG" evidence="4">
    <location>
        <begin position="10"/>
        <end position="15"/>
    </location>
</feature>
<feature type="active site" description="Nucleophile" evidence="4">
    <location>
        <position position="39"/>
    </location>
</feature>
<feature type="short sequence motif" description="GXSXG" evidence="4">
    <location>
        <begin position="37"/>
        <end position="41"/>
    </location>
</feature>
<evidence type="ECO:0000256" key="2">
    <source>
        <dbReference type="ARBA" id="ARBA00022963"/>
    </source>
</evidence>
<proteinExistence type="predicted"/>
<dbReference type="PANTHER" id="PTHR14226:SF25">
    <property type="entry name" value="PHOSPHOESTERASE"/>
    <property type="match status" value="1"/>
</dbReference>
<dbReference type="InterPro" id="IPR016035">
    <property type="entry name" value="Acyl_Trfase/lysoPLipase"/>
</dbReference>
<comment type="caution">
    <text evidence="6">The sequence shown here is derived from an EMBL/GenBank/DDBJ whole genome shotgun (WGS) entry which is preliminary data.</text>
</comment>
<dbReference type="Gene3D" id="3.40.1090.10">
    <property type="entry name" value="Cytosolic phospholipase A2 catalytic domain"/>
    <property type="match status" value="2"/>
</dbReference>
<dbReference type="InterPro" id="IPR045943">
    <property type="entry name" value="DUF6363"/>
</dbReference>
<dbReference type="Pfam" id="PF19890">
    <property type="entry name" value="DUF6363"/>
    <property type="match status" value="1"/>
</dbReference>